<accession>A0A2T4H4G3</accession>
<comment type="caution">
    <text evidence="3">The sequence shown here is derived from an EMBL/GenBank/DDBJ whole genome shotgun (WGS) entry which is preliminary data.</text>
</comment>
<evidence type="ECO:0000256" key="1">
    <source>
        <dbReference type="SAM" id="MobiDB-lite"/>
    </source>
</evidence>
<name>A0A2T4H4G3_FUSCU</name>
<dbReference type="Gene3D" id="3.30.160.20">
    <property type="match status" value="1"/>
</dbReference>
<dbReference type="CDD" id="cd00048">
    <property type="entry name" value="DSRM_SF"/>
    <property type="match status" value="1"/>
</dbReference>
<dbReference type="InterPro" id="IPR014720">
    <property type="entry name" value="dsRBD_dom"/>
</dbReference>
<evidence type="ECO:0000313" key="3">
    <source>
        <dbReference type="EMBL" id="PTD10683.1"/>
    </source>
</evidence>
<dbReference type="EMBL" id="PVEM01000003">
    <property type="protein sequence ID" value="PTD10683.1"/>
    <property type="molecule type" value="Genomic_DNA"/>
</dbReference>
<dbReference type="OrthoDB" id="5222339at2759"/>
<dbReference type="Pfam" id="PF00035">
    <property type="entry name" value="dsrm"/>
    <property type="match status" value="1"/>
</dbReference>
<dbReference type="OMA" id="CISGTNI"/>
<feature type="region of interest" description="Disordered" evidence="1">
    <location>
        <begin position="166"/>
        <end position="205"/>
    </location>
</feature>
<feature type="domain" description="DRBM" evidence="2">
    <location>
        <begin position="82"/>
        <end position="164"/>
    </location>
</feature>
<organism evidence="3 4">
    <name type="scientific">Fusarium culmorum</name>
    <dbReference type="NCBI Taxonomy" id="5516"/>
    <lineage>
        <taxon>Eukaryota</taxon>
        <taxon>Fungi</taxon>
        <taxon>Dikarya</taxon>
        <taxon>Ascomycota</taxon>
        <taxon>Pezizomycotina</taxon>
        <taxon>Sordariomycetes</taxon>
        <taxon>Hypocreomycetidae</taxon>
        <taxon>Hypocreales</taxon>
        <taxon>Nectriaceae</taxon>
        <taxon>Fusarium</taxon>
    </lineage>
</organism>
<reference evidence="3 4" key="1">
    <citation type="submission" date="2018-02" db="EMBL/GenBank/DDBJ databases">
        <title>Fusarium culmorum secondary metabolites in fungal-bacterial-plant interactions.</title>
        <authorList>
            <person name="Schmidt R."/>
        </authorList>
    </citation>
    <scope>NUCLEOTIDE SEQUENCE [LARGE SCALE GENOMIC DNA]</scope>
    <source>
        <strain evidence="3 4">PV</strain>
    </source>
</reference>
<evidence type="ECO:0000259" key="2">
    <source>
        <dbReference type="Pfam" id="PF00035"/>
    </source>
</evidence>
<dbReference type="SUPFAM" id="SSF54768">
    <property type="entry name" value="dsRNA-binding domain-like"/>
    <property type="match status" value="1"/>
</dbReference>
<evidence type="ECO:0000313" key="4">
    <source>
        <dbReference type="Proteomes" id="UP000241587"/>
    </source>
</evidence>
<dbReference type="Proteomes" id="UP000241587">
    <property type="component" value="Unassembled WGS sequence"/>
</dbReference>
<protein>
    <recommendedName>
        <fullName evidence="2">DRBM domain-containing protein</fullName>
    </recommendedName>
</protein>
<sequence length="299" mass="33375">LHSVLFDFIRNTYTTPLPKSYTQTAMANIAQGIPWDQLIEFANNKKAEEKTTGKPAQLSKQQLAAVSMLVEFVKDIEVEDTYVSKLFEYCQRNKIESPQFTTETFNQCISGTNIPRSRVLCTLPSRNQNFPQEGYGYSTGQAIPTFGKAQKAKNFAAMQALNWLQGRGHRRPVEDNNSEGGALTADSPPPNAKGVPVPSQPAGAQRSAMRQEIAKLGDEMDFGVPEYLIRPAEEGSDLWNGRPNFRNDGKIPPEMGVVTGIAGQQQAEDLVVKKTLEWLQEEKRKRHALYLEIMASRPE</sequence>
<dbReference type="AlphaFoldDB" id="A0A2T4H4G3"/>
<gene>
    <name evidence="3" type="ORF">FCULG_00008382</name>
</gene>
<keyword evidence="4" id="KW-1185">Reference proteome</keyword>
<feature type="non-terminal residue" evidence="3">
    <location>
        <position position="1"/>
    </location>
</feature>
<proteinExistence type="predicted"/>